<feature type="compositionally biased region" description="Basic and acidic residues" evidence="5">
    <location>
        <begin position="247"/>
        <end position="257"/>
    </location>
</feature>
<comment type="subcellular location">
    <subcellularLocation>
        <location evidence="1">Membrane</location>
        <topology evidence="1">Multi-pass membrane protein</topology>
    </subcellularLocation>
</comment>
<dbReference type="RefSeq" id="XP_022658692.1">
    <property type="nucleotide sequence ID" value="XM_022802957.1"/>
</dbReference>
<keyword evidence="8" id="KW-1185">Reference proteome</keyword>
<dbReference type="Proteomes" id="UP000594260">
    <property type="component" value="Unplaced"/>
</dbReference>
<feature type="transmembrane region" description="Helical" evidence="6">
    <location>
        <begin position="219"/>
        <end position="239"/>
    </location>
</feature>
<evidence type="ECO:0000256" key="2">
    <source>
        <dbReference type="ARBA" id="ARBA00022692"/>
    </source>
</evidence>
<sequence length="291" mass="32011">MWMHVALRRGAGGFAGRTAPLFAYSRSAECTRSNSGFIQRRSFTARLGEGLAFAGRVACLHNSAALTSVKKLLVDDDALITRQQAKDLIYRLHQKERRILLEELERNNILNDDEVARTNRPTVAQLRAICVHNALPFIGFGFLDNFIMICAGDYIDMTLGLTFGISTMAAAGLGNAISDVAGIGSAWYVERIACRIGVQVPILTAEQLNMTSTRIVSNFGRAFGVFIGCLLGMCPLLLIDKTNKDGESEVDDVKKTENGNTDRNYIHDSGSRADIDSKRSKHRDEKIVAPR</sequence>
<feature type="compositionally biased region" description="Basic and acidic residues" evidence="5">
    <location>
        <begin position="264"/>
        <end position="291"/>
    </location>
</feature>
<dbReference type="AlphaFoldDB" id="A0A7M7JXQ7"/>
<organism evidence="7 8">
    <name type="scientific">Varroa destructor</name>
    <name type="common">Honeybee mite</name>
    <dbReference type="NCBI Taxonomy" id="109461"/>
    <lineage>
        <taxon>Eukaryota</taxon>
        <taxon>Metazoa</taxon>
        <taxon>Ecdysozoa</taxon>
        <taxon>Arthropoda</taxon>
        <taxon>Chelicerata</taxon>
        <taxon>Arachnida</taxon>
        <taxon>Acari</taxon>
        <taxon>Parasitiformes</taxon>
        <taxon>Mesostigmata</taxon>
        <taxon>Gamasina</taxon>
        <taxon>Dermanyssoidea</taxon>
        <taxon>Varroidae</taxon>
        <taxon>Varroa</taxon>
    </lineage>
</organism>
<evidence type="ECO:0000313" key="7">
    <source>
        <dbReference type="EnsemblMetazoa" id="XP_022658694"/>
    </source>
</evidence>
<dbReference type="PANTHER" id="PTHR21706:SF15">
    <property type="entry name" value="TRANSMEMBRANE PROTEIN 65"/>
    <property type="match status" value="1"/>
</dbReference>
<dbReference type="EnsemblMetazoa" id="XM_022802959">
    <property type="protein sequence ID" value="XP_022658694"/>
    <property type="gene ID" value="LOC111249293"/>
</dbReference>
<feature type="region of interest" description="Disordered" evidence="5">
    <location>
        <begin position="247"/>
        <end position="291"/>
    </location>
</feature>
<evidence type="ECO:0000256" key="5">
    <source>
        <dbReference type="SAM" id="MobiDB-lite"/>
    </source>
</evidence>
<accession>A0A7M7JXQ7</accession>
<dbReference type="RefSeq" id="XP_022658693.1">
    <property type="nucleotide sequence ID" value="XM_022802958.1"/>
</dbReference>
<dbReference type="OrthoDB" id="430821at2759"/>
<dbReference type="EnsemblMetazoa" id="XM_022802958">
    <property type="protein sequence ID" value="XP_022658693"/>
    <property type="gene ID" value="LOC111249293"/>
</dbReference>
<keyword evidence="3 6" id="KW-1133">Transmembrane helix</keyword>
<evidence type="ECO:0000256" key="3">
    <source>
        <dbReference type="ARBA" id="ARBA00022989"/>
    </source>
</evidence>
<keyword evidence="4 6" id="KW-0472">Membrane</keyword>
<reference evidence="7" key="1">
    <citation type="submission" date="2021-01" db="UniProtKB">
        <authorList>
            <consortium name="EnsemblMetazoa"/>
        </authorList>
    </citation>
    <scope>IDENTIFICATION</scope>
</reference>
<keyword evidence="2 6" id="KW-0812">Transmembrane</keyword>
<dbReference type="PANTHER" id="PTHR21706">
    <property type="entry name" value="TRANSMEMBRANE PROTEIN 65"/>
    <property type="match status" value="1"/>
</dbReference>
<name>A0A7M7JXQ7_VARDE</name>
<evidence type="ECO:0000256" key="1">
    <source>
        <dbReference type="ARBA" id="ARBA00004141"/>
    </source>
</evidence>
<dbReference type="InterPro" id="IPR019537">
    <property type="entry name" value="TMEM65"/>
</dbReference>
<dbReference type="KEGG" id="vde:111249293"/>
<dbReference type="GO" id="GO:0005739">
    <property type="term" value="C:mitochondrion"/>
    <property type="evidence" value="ECO:0007669"/>
    <property type="project" value="TreeGrafter"/>
</dbReference>
<dbReference type="RefSeq" id="XP_022658694.1">
    <property type="nucleotide sequence ID" value="XM_022802959.1"/>
</dbReference>
<dbReference type="Pfam" id="PF10507">
    <property type="entry name" value="TMEM65"/>
    <property type="match status" value="1"/>
</dbReference>
<protein>
    <recommendedName>
        <fullName evidence="9">Transmembrane protein 65</fullName>
    </recommendedName>
</protein>
<dbReference type="EnsemblMetazoa" id="XM_022802957">
    <property type="protein sequence ID" value="XP_022658692"/>
    <property type="gene ID" value="LOC111249293"/>
</dbReference>
<evidence type="ECO:0000256" key="4">
    <source>
        <dbReference type="ARBA" id="ARBA00023136"/>
    </source>
</evidence>
<dbReference type="InParanoid" id="A0A7M7JXQ7"/>
<proteinExistence type="predicted"/>
<evidence type="ECO:0008006" key="9">
    <source>
        <dbReference type="Google" id="ProtNLM"/>
    </source>
</evidence>
<dbReference type="GeneID" id="111249293"/>
<evidence type="ECO:0000313" key="8">
    <source>
        <dbReference type="Proteomes" id="UP000594260"/>
    </source>
</evidence>
<dbReference type="GO" id="GO:0016020">
    <property type="term" value="C:membrane"/>
    <property type="evidence" value="ECO:0007669"/>
    <property type="project" value="UniProtKB-SubCell"/>
</dbReference>
<evidence type="ECO:0000256" key="6">
    <source>
        <dbReference type="SAM" id="Phobius"/>
    </source>
</evidence>